<proteinExistence type="predicted"/>
<dbReference type="GO" id="GO:0016787">
    <property type="term" value="F:hydrolase activity"/>
    <property type="evidence" value="ECO:0007669"/>
    <property type="project" value="UniProtKB-KW"/>
</dbReference>
<accession>A0A4D6K8Q3</accession>
<name>A0A4D6K8Q3_9EURY</name>
<sequence length="294" mass="31222">MTASSTAIRGRRDADPTTTISLSGGRRLRYAAYGRSDGTPVLFLHGTPGSYRLGSLFDAAARERGVRLIAPDRPGYGGSTAWSDRTISDADRYLRAILDDANVQRAGLIAFSGGAPHALAMATQCPDIVSRIDLVAGATPPDVTGETPTTQRLLGGLATRTPTLLAGLLRGQAWLAERLDPSFVVAQYTAGDADESVSEEVATTVEADFLEALAHTTSGTVTDLRTAATEWALDYEALAADVRLWHGTADTNVPIASVRAFEDRLPTATIETVDGADHLRTLLRAVPAALEEYR</sequence>
<dbReference type="Proteomes" id="UP000297053">
    <property type="component" value="Chromosome"/>
</dbReference>
<evidence type="ECO:0000313" key="2">
    <source>
        <dbReference type="EMBL" id="QCD64668.1"/>
    </source>
</evidence>
<organism evidence="2 3">
    <name type="scientific">Halomicrobium mukohataei</name>
    <dbReference type="NCBI Taxonomy" id="57705"/>
    <lineage>
        <taxon>Archaea</taxon>
        <taxon>Methanobacteriati</taxon>
        <taxon>Methanobacteriota</taxon>
        <taxon>Stenosarchaea group</taxon>
        <taxon>Halobacteria</taxon>
        <taxon>Halobacteriales</taxon>
        <taxon>Haloarculaceae</taxon>
        <taxon>Halomicrobium</taxon>
    </lineage>
</organism>
<dbReference type="InterPro" id="IPR050471">
    <property type="entry name" value="AB_hydrolase"/>
</dbReference>
<feature type="domain" description="AB hydrolase-1" evidence="1">
    <location>
        <begin position="40"/>
        <end position="146"/>
    </location>
</feature>
<evidence type="ECO:0000259" key="1">
    <source>
        <dbReference type="Pfam" id="PF00561"/>
    </source>
</evidence>
<evidence type="ECO:0000313" key="3">
    <source>
        <dbReference type="Proteomes" id="UP000297053"/>
    </source>
</evidence>
<dbReference type="AlphaFoldDB" id="A0A4D6K8Q3"/>
<dbReference type="Pfam" id="PF00561">
    <property type="entry name" value="Abhydrolase_1"/>
    <property type="match status" value="1"/>
</dbReference>
<protein>
    <submittedName>
        <fullName evidence="2">Alpha/beta hydrolase</fullName>
    </submittedName>
</protein>
<reference evidence="2 3" key="2">
    <citation type="submission" date="2019-04" db="EMBL/GenBank/DDBJ databases">
        <authorList>
            <person name="Yang S."/>
            <person name="Wei W."/>
        </authorList>
    </citation>
    <scope>NUCLEOTIDE SEQUENCE [LARGE SCALE GENOMIC DNA]</scope>
    <source>
        <strain evidence="3">ZP60</strain>
    </source>
</reference>
<reference evidence="2 3" key="1">
    <citation type="submission" date="2019-04" db="EMBL/GenBank/DDBJ databases">
        <title>Complete genome sequence of Arthrobacter sp. ZXY-2 associated with effective atrazine degradation and salt adaptation.</title>
        <authorList>
            <person name="Zhao X."/>
        </authorList>
    </citation>
    <scope>NUCLEOTIDE SEQUENCE [LARGE SCALE GENOMIC DNA]</scope>
    <source>
        <strain evidence="3">ZP60</strain>
    </source>
</reference>
<dbReference type="GeneID" id="42177879"/>
<dbReference type="PANTHER" id="PTHR43433">
    <property type="entry name" value="HYDROLASE, ALPHA/BETA FOLD FAMILY PROTEIN"/>
    <property type="match status" value="1"/>
</dbReference>
<keyword evidence="2" id="KW-0378">Hydrolase</keyword>
<dbReference type="RefSeq" id="WP_015764109.1">
    <property type="nucleotide sequence ID" value="NZ_CP039375.1"/>
</dbReference>
<dbReference type="OMA" id="YGWIDDA"/>
<dbReference type="PANTHER" id="PTHR43433:SF5">
    <property type="entry name" value="AB HYDROLASE-1 DOMAIN-CONTAINING PROTEIN"/>
    <property type="match status" value="1"/>
</dbReference>
<gene>
    <name evidence="2" type="ORF">E5139_03040</name>
</gene>
<dbReference type="EMBL" id="CP039375">
    <property type="protein sequence ID" value="QCD64668.1"/>
    <property type="molecule type" value="Genomic_DNA"/>
</dbReference>
<dbReference type="KEGG" id="halz:E5139_03040"/>
<dbReference type="InterPro" id="IPR000073">
    <property type="entry name" value="AB_hydrolase_1"/>
</dbReference>
<dbReference type="Gene3D" id="3.40.50.1820">
    <property type="entry name" value="alpha/beta hydrolase"/>
    <property type="match status" value="1"/>
</dbReference>
<dbReference type="SUPFAM" id="SSF53474">
    <property type="entry name" value="alpha/beta-Hydrolases"/>
    <property type="match status" value="1"/>
</dbReference>
<dbReference type="InterPro" id="IPR029058">
    <property type="entry name" value="AB_hydrolase_fold"/>
</dbReference>